<dbReference type="CDD" id="cd09152">
    <property type="entry name" value="PLDc_EcCLS_like_1"/>
    <property type="match status" value="1"/>
</dbReference>
<keyword evidence="8 16" id="KW-0812">Transmembrane</keyword>
<evidence type="ECO:0000256" key="9">
    <source>
        <dbReference type="ARBA" id="ARBA00022737"/>
    </source>
</evidence>
<comment type="subcellular location">
    <subcellularLocation>
        <location evidence="3">Cell membrane</location>
        <topology evidence="3">Multi-pass membrane protein</topology>
    </subcellularLocation>
    <subcellularLocation>
        <location evidence="2">Secreted</location>
    </subcellularLocation>
</comment>
<keyword evidence="12 16" id="KW-0472">Membrane</keyword>
<evidence type="ECO:0000256" key="6">
    <source>
        <dbReference type="ARBA" id="ARBA00022525"/>
    </source>
</evidence>
<comment type="caution">
    <text evidence="18">The sequence shown here is derived from an EMBL/GenBank/DDBJ whole genome shotgun (WGS) entry which is preliminary data.</text>
</comment>
<dbReference type="CDD" id="cd09158">
    <property type="entry name" value="PLDc_EcCLS_like_2"/>
    <property type="match status" value="1"/>
</dbReference>
<dbReference type="Pfam" id="PF13396">
    <property type="entry name" value="PLDc_N"/>
    <property type="match status" value="1"/>
</dbReference>
<evidence type="ECO:0000256" key="4">
    <source>
        <dbReference type="ARBA" id="ARBA00022475"/>
    </source>
</evidence>
<proteinExistence type="predicted"/>
<dbReference type="InterPro" id="IPR001736">
    <property type="entry name" value="PLipase_D/transphosphatidylase"/>
</dbReference>
<feature type="transmembrane region" description="Helical" evidence="16">
    <location>
        <begin position="32"/>
        <end position="51"/>
    </location>
</feature>
<dbReference type="EC" id="2.7.8.-" evidence="15"/>
<dbReference type="GO" id="GO:0032049">
    <property type="term" value="P:cardiolipin biosynthetic process"/>
    <property type="evidence" value="ECO:0007669"/>
    <property type="project" value="UniProtKB-UniRule"/>
</dbReference>
<dbReference type="AlphaFoldDB" id="A0A640VSR7"/>
<dbReference type="PANTHER" id="PTHR21248:SF22">
    <property type="entry name" value="PHOSPHOLIPASE D"/>
    <property type="match status" value="1"/>
</dbReference>
<evidence type="ECO:0000313" key="19">
    <source>
        <dbReference type="Proteomes" id="UP000436522"/>
    </source>
</evidence>
<dbReference type="InterPro" id="IPR027379">
    <property type="entry name" value="CLS_N"/>
</dbReference>
<evidence type="ECO:0000256" key="14">
    <source>
        <dbReference type="ARBA" id="ARBA00023264"/>
    </source>
</evidence>
<dbReference type="SUPFAM" id="SSF56024">
    <property type="entry name" value="Phospholipase D/nuclease"/>
    <property type="match status" value="2"/>
</dbReference>
<dbReference type="RefSeq" id="WP_159977286.1">
    <property type="nucleotide sequence ID" value="NZ_BLIV01000004.1"/>
</dbReference>
<keyword evidence="11" id="KW-0443">Lipid metabolism</keyword>
<keyword evidence="5" id="KW-0444">Lipid biosynthesis</keyword>
<keyword evidence="9" id="KW-0677">Repeat</keyword>
<dbReference type="OrthoDB" id="9762009at2"/>
<dbReference type="PANTHER" id="PTHR21248">
    <property type="entry name" value="CARDIOLIPIN SYNTHASE"/>
    <property type="match status" value="1"/>
</dbReference>
<sequence length="476" mass="52704">MIFLIAGHVVIVVGFTMRILLRHDLSPPSRMAWFVVLNLLPIIGSALYFLFGEIDLGHRANKRHQQAFDALRAKTAEALGKPEAAERLINPLYRPAFHYAASINGFETVPGNGAELMQDAEASTAAILRDIDQATERVSVLAYIWLTDKTGTAIAEALMRAAQRGVVCRALADGLGSRRVVSSALWRRMEEAGVRLAVTLPLKKPVRTVLTSRLDLRNHRKITVIDGHITYCGSQNAADPEFRIKARYAPWVDVMLRFEGPVVAQNEVLFFSDWLQATNEAFEGLAPLPTPLQGGFPAQVMGDGPTERRGATPQLFATLMASAQNELYLTTPYFVPDATVLEALCAAAHRGVAVNLIFPKKNDSWVVAAASRSYYRRLLAAGCRIHEFRDGLLHAKTLTIDSRVSMVGSSNVDQRSFDLNYENNILLQDQAVTCAIRARQESYMAQSDRIDLAEVQSWSRRARVWHNIIATIGPVL</sequence>
<evidence type="ECO:0000256" key="5">
    <source>
        <dbReference type="ARBA" id="ARBA00022516"/>
    </source>
</evidence>
<keyword evidence="4" id="KW-1003">Cell membrane</keyword>
<keyword evidence="14" id="KW-1208">Phospholipid metabolism</keyword>
<dbReference type="EMBL" id="BLIV01000004">
    <property type="protein sequence ID" value="GFE50470.1"/>
    <property type="molecule type" value="Genomic_DNA"/>
</dbReference>
<gene>
    <name evidence="18" type="primary">cls</name>
    <name evidence="18" type="ORF">So717_22230</name>
</gene>
<evidence type="ECO:0000256" key="3">
    <source>
        <dbReference type="ARBA" id="ARBA00004651"/>
    </source>
</evidence>
<dbReference type="GO" id="GO:0008808">
    <property type="term" value="F:cardiolipin synthase activity"/>
    <property type="evidence" value="ECO:0007669"/>
    <property type="project" value="UniProtKB-UniRule"/>
</dbReference>
<name>A0A640VSR7_9RHOB</name>
<dbReference type="InterPro" id="IPR025202">
    <property type="entry name" value="PLD-like_dom"/>
</dbReference>
<evidence type="ECO:0000256" key="13">
    <source>
        <dbReference type="ARBA" id="ARBA00023209"/>
    </source>
</evidence>
<keyword evidence="10 16" id="KW-1133">Transmembrane helix</keyword>
<reference evidence="18 19" key="1">
    <citation type="submission" date="2019-12" db="EMBL/GenBank/DDBJ databases">
        <title>Roseobacter cerasinus sp. nov., isolated from seawater around aquaculture.</title>
        <authorList>
            <person name="Muramatsu S."/>
            <person name="Takabe Y."/>
            <person name="Mori K."/>
            <person name="Takaichi S."/>
            <person name="Hanada S."/>
        </authorList>
    </citation>
    <scope>NUCLEOTIDE SEQUENCE [LARGE SCALE GENOMIC DNA]</scope>
    <source>
        <strain evidence="18 19">AI77</strain>
    </source>
</reference>
<keyword evidence="6" id="KW-0964">Secreted</keyword>
<evidence type="ECO:0000256" key="11">
    <source>
        <dbReference type="ARBA" id="ARBA00023098"/>
    </source>
</evidence>
<keyword evidence="13" id="KW-0594">Phospholipid biosynthesis</keyword>
<evidence type="ECO:0000256" key="16">
    <source>
        <dbReference type="SAM" id="Phobius"/>
    </source>
</evidence>
<protein>
    <recommendedName>
        <fullName evidence="15">Cardiolipin synthase</fullName>
        <ecNumber evidence="15">2.7.8.-</ecNumber>
    </recommendedName>
</protein>
<evidence type="ECO:0000256" key="12">
    <source>
        <dbReference type="ARBA" id="ARBA00023136"/>
    </source>
</evidence>
<feature type="domain" description="PLD phosphodiesterase" evidence="17">
    <location>
        <begin position="214"/>
        <end position="241"/>
    </location>
</feature>
<evidence type="ECO:0000256" key="2">
    <source>
        <dbReference type="ARBA" id="ARBA00004613"/>
    </source>
</evidence>
<accession>A0A640VSR7</accession>
<evidence type="ECO:0000256" key="8">
    <source>
        <dbReference type="ARBA" id="ARBA00022692"/>
    </source>
</evidence>
<evidence type="ECO:0000256" key="15">
    <source>
        <dbReference type="NCBIfam" id="TIGR04265"/>
    </source>
</evidence>
<keyword evidence="7" id="KW-0808">Transferase</keyword>
<evidence type="ECO:0000259" key="17">
    <source>
        <dbReference type="PROSITE" id="PS50035"/>
    </source>
</evidence>
<comment type="function">
    <text evidence="1">Could be a virulence factor.</text>
</comment>
<organism evidence="18 19">
    <name type="scientific">Roseobacter cerasinus</name>
    <dbReference type="NCBI Taxonomy" id="2602289"/>
    <lineage>
        <taxon>Bacteria</taxon>
        <taxon>Pseudomonadati</taxon>
        <taxon>Pseudomonadota</taxon>
        <taxon>Alphaproteobacteria</taxon>
        <taxon>Rhodobacterales</taxon>
        <taxon>Roseobacteraceae</taxon>
        <taxon>Roseobacter</taxon>
    </lineage>
</organism>
<dbReference type="NCBIfam" id="TIGR04265">
    <property type="entry name" value="bac_cardiolipin"/>
    <property type="match status" value="1"/>
</dbReference>
<dbReference type="Pfam" id="PF13091">
    <property type="entry name" value="PLDc_2"/>
    <property type="match status" value="2"/>
</dbReference>
<evidence type="ECO:0000256" key="1">
    <source>
        <dbReference type="ARBA" id="ARBA00003145"/>
    </source>
</evidence>
<evidence type="ECO:0000313" key="18">
    <source>
        <dbReference type="EMBL" id="GFE50470.1"/>
    </source>
</evidence>
<dbReference type="Proteomes" id="UP000436522">
    <property type="component" value="Unassembled WGS sequence"/>
</dbReference>
<evidence type="ECO:0000256" key="10">
    <source>
        <dbReference type="ARBA" id="ARBA00022989"/>
    </source>
</evidence>
<dbReference type="GO" id="GO:0005576">
    <property type="term" value="C:extracellular region"/>
    <property type="evidence" value="ECO:0007669"/>
    <property type="project" value="UniProtKB-SubCell"/>
</dbReference>
<dbReference type="GO" id="GO:0005886">
    <property type="term" value="C:plasma membrane"/>
    <property type="evidence" value="ECO:0007669"/>
    <property type="project" value="UniProtKB-SubCell"/>
</dbReference>
<dbReference type="InterPro" id="IPR022924">
    <property type="entry name" value="Cardiolipin_synthase"/>
</dbReference>
<keyword evidence="19" id="KW-1185">Reference proteome</keyword>
<evidence type="ECO:0000256" key="7">
    <source>
        <dbReference type="ARBA" id="ARBA00022679"/>
    </source>
</evidence>
<dbReference type="SMART" id="SM00155">
    <property type="entry name" value="PLDc"/>
    <property type="match status" value="2"/>
</dbReference>
<dbReference type="Gene3D" id="3.30.870.10">
    <property type="entry name" value="Endonuclease Chain A"/>
    <property type="match status" value="2"/>
</dbReference>
<dbReference type="PROSITE" id="PS50035">
    <property type="entry name" value="PLD"/>
    <property type="match status" value="2"/>
</dbReference>
<feature type="domain" description="PLD phosphodiesterase" evidence="17">
    <location>
        <begin position="389"/>
        <end position="416"/>
    </location>
</feature>